<evidence type="ECO:0000256" key="2">
    <source>
        <dbReference type="ARBA" id="ARBA00006745"/>
    </source>
</evidence>
<accession>A0AAE5BVX5</accession>
<evidence type="ECO:0000256" key="1">
    <source>
        <dbReference type="ARBA" id="ARBA00004984"/>
    </source>
</evidence>
<dbReference type="Pfam" id="PF22039">
    <property type="entry name" value="HUTI_composite_bact"/>
    <property type="match status" value="1"/>
</dbReference>
<comment type="pathway">
    <text evidence="1 8">Purine metabolism; guanine degradation; xanthine from guanine: step 1/1.</text>
</comment>
<evidence type="ECO:0000313" key="11">
    <source>
        <dbReference type="EMBL" id="NBZ88672.1"/>
    </source>
</evidence>
<evidence type="ECO:0000256" key="7">
    <source>
        <dbReference type="NCBIfam" id="TIGR02967"/>
    </source>
</evidence>
<dbReference type="PANTHER" id="PTHR11271">
    <property type="entry name" value="GUANINE DEAMINASE"/>
    <property type="match status" value="1"/>
</dbReference>
<dbReference type="RefSeq" id="WP_168775487.1">
    <property type="nucleotide sequence ID" value="NZ_JAABNR010000012.1"/>
</dbReference>
<dbReference type="EC" id="3.5.4.3" evidence="3 7"/>
<keyword evidence="12" id="KW-1185">Reference proteome</keyword>
<evidence type="ECO:0000256" key="4">
    <source>
        <dbReference type="ARBA" id="ARBA00022723"/>
    </source>
</evidence>
<dbReference type="SUPFAM" id="SSF51338">
    <property type="entry name" value="Composite domain of metallo-dependent hydrolases"/>
    <property type="match status" value="1"/>
</dbReference>
<comment type="function">
    <text evidence="8">Catalyzes the hydrolytic deamination of guanine, producing xanthine and ammonia.</text>
</comment>
<keyword evidence="4 8" id="KW-0479">Metal-binding</keyword>
<evidence type="ECO:0000256" key="8">
    <source>
        <dbReference type="RuleBase" id="RU366009"/>
    </source>
</evidence>
<dbReference type="InterPro" id="IPR051607">
    <property type="entry name" value="Metallo-dep_hydrolases"/>
</dbReference>
<dbReference type="Proteomes" id="UP001193501">
    <property type="component" value="Unassembled WGS sequence"/>
</dbReference>
<comment type="catalytic activity">
    <reaction evidence="8">
        <text>guanine + H2O + H(+) = xanthine + NH4(+)</text>
        <dbReference type="Rhea" id="RHEA:14665"/>
        <dbReference type="ChEBI" id="CHEBI:15377"/>
        <dbReference type="ChEBI" id="CHEBI:15378"/>
        <dbReference type="ChEBI" id="CHEBI:16235"/>
        <dbReference type="ChEBI" id="CHEBI:17712"/>
        <dbReference type="ChEBI" id="CHEBI:28938"/>
        <dbReference type="EC" id="3.5.4.3"/>
    </reaction>
</comment>
<evidence type="ECO:0000259" key="9">
    <source>
        <dbReference type="Pfam" id="PF01979"/>
    </source>
</evidence>
<feature type="domain" description="Aminodeoxyfutalosine deaminase/Imidazolonepropionase-like composite" evidence="10">
    <location>
        <begin position="27"/>
        <end position="51"/>
    </location>
</feature>
<organism evidence="11 12">
    <name type="scientific">Stagnihabitans tardus</name>
    <dbReference type="NCBI Taxonomy" id="2699202"/>
    <lineage>
        <taxon>Bacteria</taxon>
        <taxon>Pseudomonadati</taxon>
        <taxon>Pseudomonadota</taxon>
        <taxon>Alphaproteobacteria</taxon>
        <taxon>Rhodobacterales</taxon>
        <taxon>Paracoccaceae</taxon>
        <taxon>Stagnihabitans</taxon>
    </lineage>
</organism>
<dbReference type="InterPro" id="IPR006680">
    <property type="entry name" value="Amidohydro-rel"/>
</dbReference>
<keyword evidence="6 8" id="KW-0862">Zinc</keyword>
<evidence type="ECO:0000256" key="3">
    <source>
        <dbReference type="ARBA" id="ARBA00012781"/>
    </source>
</evidence>
<comment type="caution">
    <text evidence="11">The sequence shown here is derived from an EMBL/GenBank/DDBJ whole genome shotgun (WGS) entry which is preliminary data.</text>
</comment>
<dbReference type="CDD" id="cd01303">
    <property type="entry name" value="GDEase"/>
    <property type="match status" value="1"/>
</dbReference>
<dbReference type="AlphaFoldDB" id="A0AAE5BVX5"/>
<dbReference type="InterPro" id="IPR011059">
    <property type="entry name" value="Metal-dep_hydrolase_composite"/>
</dbReference>
<dbReference type="GO" id="GO:0008892">
    <property type="term" value="F:guanine deaminase activity"/>
    <property type="evidence" value="ECO:0007669"/>
    <property type="project" value="UniProtKB-UniRule"/>
</dbReference>
<dbReference type="PANTHER" id="PTHR11271:SF6">
    <property type="entry name" value="GUANINE DEAMINASE"/>
    <property type="match status" value="1"/>
</dbReference>
<name>A0AAE5BVX5_9RHOB</name>
<dbReference type="GO" id="GO:0006147">
    <property type="term" value="P:guanine catabolic process"/>
    <property type="evidence" value="ECO:0007669"/>
    <property type="project" value="UniProtKB-UniRule"/>
</dbReference>
<reference evidence="11" key="1">
    <citation type="submission" date="2020-01" db="EMBL/GenBank/DDBJ databases">
        <authorList>
            <person name="Chen W.-M."/>
        </authorList>
    </citation>
    <scope>NUCLEOTIDE SEQUENCE</scope>
    <source>
        <strain evidence="11">CYK-10</strain>
    </source>
</reference>
<evidence type="ECO:0000256" key="6">
    <source>
        <dbReference type="ARBA" id="ARBA00022833"/>
    </source>
</evidence>
<dbReference type="NCBIfam" id="TIGR02967">
    <property type="entry name" value="guan_deamin"/>
    <property type="match status" value="1"/>
</dbReference>
<dbReference type="GO" id="GO:0005829">
    <property type="term" value="C:cytosol"/>
    <property type="evidence" value="ECO:0007669"/>
    <property type="project" value="TreeGrafter"/>
</dbReference>
<dbReference type="GO" id="GO:0008270">
    <property type="term" value="F:zinc ion binding"/>
    <property type="evidence" value="ECO:0007669"/>
    <property type="project" value="UniProtKB-UniRule"/>
</dbReference>
<dbReference type="Pfam" id="PF01979">
    <property type="entry name" value="Amidohydro_1"/>
    <property type="match status" value="1"/>
</dbReference>
<feature type="domain" description="Amidohydrolase-related" evidence="9">
    <location>
        <begin position="61"/>
        <end position="416"/>
    </location>
</feature>
<dbReference type="SUPFAM" id="SSF51556">
    <property type="entry name" value="Metallo-dependent hydrolases"/>
    <property type="match status" value="1"/>
</dbReference>
<comment type="cofactor">
    <cofactor evidence="8">
        <name>Zn(2+)</name>
        <dbReference type="ChEBI" id="CHEBI:29105"/>
    </cofactor>
    <text evidence="8">Binds 1 zinc ion per subunit.</text>
</comment>
<sequence length="420" mass="45732">MADLLMGQVLSFAGDAFAGGTARLDEALVIEGGRILARGGARALRAAYPEARVTDYGQDLISAGFIDAHVHYPQTAIIASWGKRLIDWLNTYTFPEEMRFADPAYASEVAERYFDLALAHGTTSMCSYSTIHPASVDAFFAGARARGMRAWTGKTCMDRNAPPGLCDTAQSAYDDSKALLEKWHGVERLSYVITPRFSPTSTPEQLAALGGLWREYPDCLMQTHLSEQVDEIAWVKELFPQSRDYLDTYEAQGLLREGAVYGHAIHLTPRERARLEEAGASLVHCPTSNTFIGSGLFDMGLAARLRVGLATDTGGGSSFSMLRTMAAAYEVAQLRGQALHPSQLWWLATCGSARALRAEGKVGNIASGMEADLVVVNLKSTAAIEQATRRAEDIWEQVFPTIMLGDDRAIRAVWVGGIAR</sequence>
<dbReference type="NCBIfam" id="NF006679">
    <property type="entry name" value="PRK09228.1"/>
    <property type="match status" value="1"/>
</dbReference>
<dbReference type="FunFam" id="3.20.20.140:FF:000022">
    <property type="entry name" value="Guanine deaminase"/>
    <property type="match status" value="1"/>
</dbReference>
<dbReference type="Gene3D" id="2.30.40.10">
    <property type="entry name" value="Urease, subunit C, domain 1"/>
    <property type="match status" value="1"/>
</dbReference>
<gene>
    <name evidence="11" type="primary">guaD</name>
    <name evidence="11" type="ORF">GV832_13850</name>
</gene>
<dbReference type="InterPro" id="IPR054418">
    <property type="entry name" value="MQNX/HUTI_composite_N"/>
</dbReference>
<comment type="similarity">
    <text evidence="2 8">Belongs to the metallo-dependent hydrolases superfamily. ATZ/TRZ family.</text>
</comment>
<dbReference type="InterPro" id="IPR014311">
    <property type="entry name" value="Guanine_deaminase"/>
</dbReference>
<evidence type="ECO:0000256" key="5">
    <source>
        <dbReference type="ARBA" id="ARBA00022801"/>
    </source>
</evidence>
<protein>
    <recommendedName>
        <fullName evidence="3 7">Guanine deaminase</fullName>
        <shortName evidence="8">Guanase</shortName>
        <ecNumber evidence="3 7">3.5.4.3</ecNumber>
    </recommendedName>
    <alternativeName>
        <fullName evidence="8">Guanine aminohydrolase</fullName>
    </alternativeName>
</protein>
<evidence type="ECO:0000313" key="12">
    <source>
        <dbReference type="Proteomes" id="UP001193501"/>
    </source>
</evidence>
<dbReference type="InterPro" id="IPR032466">
    <property type="entry name" value="Metal_Hydrolase"/>
</dbReference>
<evidence type="ECO:0000259" key="10">
    <source>
        <dbReference type="Pfam" id="PF22039"/>
    </source>
</evidence>
<dbReference type="EMBL" id="JAABNR010000012">
    <property type="protein sequence ID" value="NBZ88672.1"/>
    <property type="molecule type" value="Genomic_DNA"/>
</dbReference>
<keyword evidence="5 8" id="KW-0378">Hydrolase</keyword>
<dbReference type="Gene3D" id="3.20.20.140">
    <property type="entry name" value="Metal-dependent hydrolases"/>
    <property type="match status" value="1"/>
</dbReference>
<proteinExistence type="inferred from homology"/>